<sequence>MDDALDILAFAPHPDDVELGCAGSLILAADQGWRVAVADLTEGEMSSRGNPVLRQQEKDEASAILGLTARYSVHLPDGGIGTHPDHRLPVIDLIRQTRPRIVLAPYWEDRHPDHMRSSGLVREAAFFSGVGKIGEGTPYRPPHLFFYMLHKPFDASFIMDVSSVWERRMASVRAYGSQFHTQRQEPPPEGVETTLSRPEFLRALEARAIWFGWMIQAAYGEPFLSAAPLGATAFPGLAPERSETANRLR</sequence>
<dbReference type="GO" id="GO:0019213">
    <property type="term" value="F:deacetylase activity"/>
    <property type="evidence" value="ECO:0007669"/>
    <property type="project" value="InterPro"/>
</dbReference>
<evidence type="ECO:0008006" key="3">
    <source>
        <dbReference type="Google" id="ProtNLM"/>
    </source>
</evidence>
<evidence type="ECO:0000313" key="1">
    <source>
        <dbReference type="EMBL" id="ETW96996.1"/>
    </source>
</evidence>
<reference evidence="1 2" key="1">
    <citation type="journal article" date="2014" name="Nature">
        <title>An environmental bacterial taxon with a large and distinct metabolic repertoire.</title>
        <authorList>
            <person name="Wilson M.C."/>
            <person name="Mori T."/>
            <person name="Ruckert C."/>
            <person name="Uria A.R."/>
            <person name="Helf M.J."/>
            <person name="Takada K."/>
            <person name="Gernert C."/>
            <person name="Steffens U.A."/>
            <person name="Heycke N."/>
            <person name="Schmitt S."/>
            <person name="Rinke C."/>
            <person name="Helfrich E.J."/>
            <person name="Brachmann A.O."/>
            <person name="Gurgui C."/>
            <person name="Wakimoto T."/>
            <person name="Kracht M."/>
            <person name="Crusemann M."/>
            <person name="Hentschel U."/>
            <person name="Abe I."/>
            <person name="Matsunaga S."/>
            <person name="Kalinowski J."/>
            <person name="Takeyama H."/>
            <person name="Piel J."/>
        </authorList>
    </citation>
    <scope>NUCLEOTIDE SEQUENCE [LARGE SCALE GENOMIC DNA]</scope>
    <source>
        <strain evidence="2">TSY1</strain>
    </source>
</reference>
<dbReference type="PANTHER" id="PTHR12993:SF30">
    <property type="entry name" value="N-ACETYL-ALPHA-D-GLUCOSAMINYL L-MALATE DEACETYLASE 1"/>
    <property type="match status" value="1"/>
</dbReference>
<dbReference type="NCBIfam" id="TIGR04001">
    <property type="entry name" value="thiol_BshB1"/>
    <property type="match status" value="1"/>
</dbReference>
<dbReference type="PANTHER" id="PTHR12993">
    <property type="entry name" value="N-ACETYLGLUCOSAMINYL-PHOSPHATIDYLINOSITOL DE-N-ACETYLASE-RELATED"/>
    <property type="match status" value="1"/>
</dbReference>
<dbReference type="HOGENOM" id="CLU_049311_3_1_7"/>
<dbReference type="SUPFAM" id="SSF102588">
    <property type="entry name" value="LmbE-like"/>
    <property type="match status" value="1"/>
</dbReference>
<accession>W4LI38</accession>
<comment type="caution">
    <text evidence="1">The sequence shown here is derived from an EMBL/GenBank/DDBJ whole genome shotgun (WGS) entry which is preliminary data.</text>
</comment>
<dbReference type="Proteomes" id="UP000019141">
    <property type="component" value="Unassembled WGS sequence"/>
</dbReference>
<dbReference type="InterPro" id="IPR023842">
    <property type="entry name" value="Bacillithiol_biosynth_BshB1"/>
</dbReference>
<keyword evidence="2" id="KW-1185">Reference proteome</keyword>
<organism evidence="1 2">
    <name type="scientific">Entotheonella factor</name>
    <dbReference type="NCBI Taxonomy" id="1429438"/>
    <lineage>
        <taxon>Bacteria</taxon>
        <taxon>Pseudomonadati</taxon>
        <taxon>Nitrospinota/Tectimicrobiota group</taxon>
        <taxon>Candidatus Tectimicrobiota</taxon>
        <taxon>Candidatus Entotheonellia</taxon>
        <taxon>Candidatus Entotheonellales</taxon>
        <taxon>Candidatus Entotheonellaceae</taxon>
        <taxon>Candidatus Entotheonella</taxon>
    </lineage>
</organism>
<dbReference type="Pfam" id="PF02585">
    <property type="entry name" value="PIG-L"/>
    <property type="match status" value="1"/>
</dbReference>
<dbReference type="GO" id="GO:0016811">
    <property type="term" value="F:hydrolase activity, acting on carbon-nitrogen (but not peptide) bonds, in linear amides"/>
    <property type="evidence" value="ECO:0007669"/>
    <property type="project" value="TreeGrafter"/>
</dbReference>
<dbReference type="Gene3D" id="3.40.50.10320">
    <property type="entry name" value="LmbE-like"/>
    <property type="match status" value="1"/>
</dbReference>
<evidence type="ECO:0000313" key="2">
    <source>
        <dbReference type="Proteomes" id="UP000019141"/>
    </source>
</evidence>
<dbReference type="InterPro" id="IPR024078">
    <property type="entry name" value="LmbE-like_dom_sf"/>
</dbReference>
<dbReference type="InterPro" id="IPR003737">
    <property type="entry name" value="GlcNAc_PI_deacetylase-related"/>
</dbReference>
<dbReference type="EMBL" id="AZHW01000721">
    <property type="protein sequence ID" value="ETW96996.1"/>
    <property type="molecule type" value="Genomic_DNA"/>
</dbReference>
<dbReference type="AlphaFoldDB" id="W4LI38"/>
<gene>
    <name evidence="1" type="ORF">ETSY1_24420</name>
</gene>
<protein>
    <recommendedName>
        <fullName evidence="3">Bacillithiol biosynthesis deacetylase BshB1</fullName>
    </recommendedName>
</protein>
<dbReference type="GO" id="GO:0071793">
    <property type="term" value="P:bacillithiol biosynthetic process"/>
    <property type="evidence" value="ECO:0007669"/>
    <property type="project" value="InterPro"/>
</dbReference>
<proteinExistence type="predicted"/>
<name>W4LI38_ENTF1</name>